<evidence type="ECO:0000313" key="1">
    <source>
        <dbReference type="Proteomes" id="UP000095286"/>
    </source>
</evidence>
<evidence type="ECO:0000313" key="2">
    <source>
        <dbReference type="WBParaSite" id="RSKR_0000486600.1"/>
    </source>
</evidence>
<proteinExistence type="predicted"/>
<reference evidence="2" key="1">
    <citation type="submission" date="2016-11" db="UniProtKB">
        <authorList>
            <consortium name="WormBaseParasite"/>
        </authorList>
    </citation>
    <scope>IDENTIFICATION</scope>
    <source>
        <strain evidence="2">KR3021</strain>
    </source>
</reference>
<organism evidence="1 2">
    <name type="scientific">Rhabditophanes sp. KR3021</name>
    <dbReference type="NCBI Taxonomy" id="114890"/>
    <lineage>
        <taxon>Eukaryota</taxon>
        <taxon>Metazoa</taxon>
        <taxon>Ecdysozoa</taxon>
        <taxon>Nematoda</taxon>
        <taxon>Chromadorea</taxon>
        <taxon>Rhabditida</taxon>
        <taxon>Tylenchina</taxon>
        <taxon>Panagrolaimomorpha</taxon>
        <taxon>Strongyloidoidea</taxon>
        <taxon>Alloionematidae</taxon>
        <taxon>Rhabditophanes</taxon>
    </lineage>
</organism>
<name>A0AC35TVW4_9BILA</name>
<protein>
    <submittedName>
        <fullName evidence="2">Papilin</fullName>
    </submittedName>
</protein>
<accession>A0AC35TVW4</accession>
<dbReference type="Proteomes" id="UP000095286">
    <property type="component" value="Unplaced"/>
</dbReference>
<sequence>MRNHLVLTTLLLIVPALQAYSVSNDEIKLHPSSPPEQSPDLLRAKRQAYQIYVDGDVSVTVDKSGNAETGSWNNWALEKECSRTCGGGVQIEKRQCNGECTGPSLRYISCNVEPCESMTDFRAEQCSKFNDKDFDGQYYKWVPYSGRNKCELTCKPDTQKFFYQFDEKVVDGTKCDEHTNDICVEGICLPLGCDGKLGSSEKKDKCGVCGGDGSTCKTFEGFFDERNLSPGYHNIIILPVGATNIKIEEMRPTTNSLAIKNGTDHFYLNGNNRIQPAGTTVRAGGVPFKYETTKADGASYEKLTAAGPLTEELTIVLLFNRGNKDSAVDYAFSVPLEEDVEYMYKFNDWSACSVTCGKGAQKRVLYCIDTQNNNRVEDGLCDSVNATKPESEKACETVDCEPEWFLGDWEDCTESCGAGGVQFRVVYCHTVFANGRRITVDDGNCTAVSPRPDTKQNCNRFSCPEWQAGPWSACSEKCGDAKQYRSVTCRSEKETEEGKLLAADACDSEKSMVSERECNLGPCEGLNFVTSDWKLCQRCNDTEETRNVTCEDNNGKAYLLDKCLTANITTYPIDTRACATSQPCIYEWTSSQWSKCSTECGHGHQDRKVVCAISELGDITIVDEGLCGSEKPNGTQECTNEQQCKGTYFTGPWSNCTEECGGGSQSRMIVCLDYDKKPRPEWCDEAVKPEGEQECNVDKCKGCADSEFGCCNDNTTMSTGPDHLGCGEEEPLNLEEASGDGGDEVSELKASQPTLMGEEEVEGTTQPKLCNVTNLETNEVAEVPCEEEATDIDSSMETILESAQNKTIHCSSTEHKCCPDWYTPAEGPDFAGCPEFIQGACEDTKFGCCTDNVTLSRGPNMEGCGEPSCTASLFGCCKDRRTIAFGPHFQGCERSSFPCELSKFGCCADGITAALGKNGTGCGVKCLLTKYGCCPDGETTATGGNNEGCGCRFSKYGCCPNGKTESKGPNAEGCDSCATSQYGCCPDGTTTARGARNEGCPCQYTKFGCCKDGETASRGPNSEGCDNCHYSKYGCCQDSITIARGKNYEGCPATTVAPFIVGGTVAPEMIAGCSLPVDKGEFCGTGYKLMYYFDSEIGECNAFWFSGCKGNANKHVSKSQCEAVCVEPPHDGRCYLKKHEGNPNCKERVVRYAYDHTTGNCAAYWYSSCSGNSNNFEDWQACKSACGHVGPFKQQASAEVDEPEVLTQVEHQLVSETTPATFNGDIEEDARREQERADRERKYQEELKKYHEAVEQRKIENQQREAEHARLAAEAAAAPHQPHQPQPQPEQGRSENLAQAQQIGYVSLHPSQYINAPPKHVCRMSKSADTCPNAKEAWYFDIFTGRCRKFGSCDSTGNHFISEQVCVQKCRLFMNFNKRVDGISTKVDLGHNINVNHVSATSPPIKQNCLLGKQSGKCRGKFPSWYYDVAVSKCLSFSFSGCGGNANRYHTEAACEEACQPQQHLPEPHLTPNVEGGSVCEQPKDSKKCADNFEPKWYYNKEDGTCARFHWGGCTQSDNRFDTEAACKKVCAAHSNPCTLKSVAGPCGAKNEFYFFDKEDNQCKTFQYGGCLGNSNRFETLENCQKTCPSP</sequence>
<dbReference type="WBParaSite" id="RSKR_0000486600.1">
    <property type="protein sequence ID" value="RSKR_0000486600.1"/>
    <property type="gene ID" value="RSKR_0000486600"/>
</dbReference>